<name>R9T8S7_METII</name>
<keyword evidence="5 18" id="KW-0808">Transferase</keyword>
<dbReference type="Pfam" id="PF04055">
    <property type="entry name" value="Radical_SAM"/>
    <property type="match status" value="1"/>
</dbReference>
<keyword evidence="9" id="KW-0694">RNA-binding</keyword>
<dbReference type="SUPFAM" id="SSF102114">
    <property type="entry name" value="Radical SAM enzymes"/>
    <property type="match status" value="1"/>
</dbReference>
<dbReference type="Pfam" id="PF16199">
    <property type="entry name" value="Radical_SAM_C"/>
    <property type="match status" value="1"/>
</dbReference>
<evidence type="ECO:0000256" key="3">
    <source>
        <dbReference type="ARBA" id="ARBA00022485"/>
    </source>
</evidence>
<evidence type="ECO:0000256" key="4">
    <source>
        <dbReference type="ARBA" id="ARBA00022555"/>
    </source>
</evidence>
<dbReference type="InParanoid" id="R9T8S7"/>
<keyword evidence="19" id="KW-1185">Reference proteome</keyword>
<evidence type="ECO:0000313" key="19">
    <source>
        <dbReference type="Proteomes" id="UP000014070"/>
    </source>
</evidence>
<protein>
    <recommendedName>
        <fullName evidence="13">tRNA carboxymethyluridine synthase</fullName>
        <ecNumber evidence="13">2.3.1.311</ecNumber>
    </recommendedName>
</protein>
<keyword evidence="10 15" id="KW-0408">Iron</keyword>
<comment type="similarity">
    <text evidence="2">Belongs to the ELP3 family.</text>
</comment>
<dbReference type="PROSITE" id="PS51186">
    <property type="entry name" value="GNAT"/>
    <property type="match status" value="1"/>
</dbReference>
<keyword evidence="4" id="KW-0820">tRNA-binding</keyword>
<dbReference type="SUPFAM" id="SSF55729">
    <property type="entry name" value="Acyl-CoA N-acyltransferases (Nat)"/>
    <property type="match status" value="1"/>
</dbReference>
<keyword evidence="11 15" id="KW-0411">Iron-sulfur</keyword>
<evidence type="ECO:0000256" key="7">
    <source>
        <dbReference type="ARBA" id="ARBA00022694"/>
    </source>
</evidence>
<dbReference type="GO" id="GO:0051539">
    <property type="term" value="F:4 iron, 4 sulfur cluster binding"/>
    <property type="evidence" value="ECO:0007669"/>
    <property type="project" value="UniProtKB-KW"/>
</dbReference>
<evidence type="ECO:0000256" key="14">
    <source>
        <dbReference type="ARBA" id="ARBA00047372"/>
    </source>
</evidence>
<dbReference type="KEGG" id="mer:MMINT_17600"/>
<evidence type="ECO:0000259" key="17">
    <source>
        <dbReference type="PROSITE" id="PS51918"/>
    </source>
</evidence>
<proteinExistence type="inferred from homology"/>
<dbReference type="InterPro" id="IPR006638">
    <property type="entry name" value="Elp3/MiaA/NifB-like_rSAM"/>
</dbReference>
<comment type="cofactor">
    <cofactor evidence="15">
        <name>[4Fe-4S] cluster</name>
        <dbReference type="ChEBI" id="CHEBI:49883"/>
    </cofactor>
    <text evidence="15">Binds 1 [4Fe-4S] cluster. The cluster is coordinated with 3 cysteines and an exchangeable S-adenosyl-L-methionine.</text>
</comment>
<dbReference type="InterPro" id="IPR032432">
    <property type="entry name" value="Radical_SAM_C"/>
</dbReference>
<evidence type="ECO:0000256" key="6">
    <source>
        <dbReference type="ARBA" id="ARBA00022691"/>
    </source>
</evidence>
<dbReference type="Gene3D" id="3.20.20.70">
    <property type="entry name" value="Aldolase class I"/>
    <property type="match status" value="1"/>
</dbReference>
<evidence type="ECO:0000256" key="10">
    <source>
        <dbReference type="ARBA" id="ARBA00023004"/>
    </source>
</evidence>
<dbReference type="HOGENOM" id="CLU_025983_2_1_2"/>
<evidence type="ECO:0000256" key="15">
    <source>
        <dbReference type="PIRSR" id="PIRSR005669-1"/>
    </source>
</evidence>
<dbReference type="PIRSF" id="PIRSF005669">
    <property type="entry name" value="Hist_AcTrfase_ELP3"/>
    <property type="match status" value="1"/>
</dbReference>
<evidence type="ECO:0000259" key="16">
    <source>
        <dbReference type="PROSITE" id="PS51186"/>
    </source>
</evidence>
<dbReference type="STRING" id="1295009.MMINT_17600"/>
<dbReference type="Gene3D" id="3.40.630.30">
    <property type="match status" value="1"/>
</dbReference>
<dbReference type="InterPro" id="IPR007197">
    <property type="entry name" value="rSAM"/>
</dbReference>
<dbReference type="AlphaFoldDB" id="R9T8S7"/>
<dbReference type="SMART" id="SM00729">
    <property type="entry name" value="Elp3"/>
    <property type="match status" value="1"/>
</dbReference>
<dbReference type="EMBL" id="CP005934">
    <property type="protein sequence ID" value="AGN27049.1"/>
    <property type="molecule type" value="Genomic_DNA"/>
</dbReference>
<dbReference type="GO" id="GO:0000049">
    <property type="term" value="F:tRNA binding"/>
    <property type="evidence" value="ECO:0007669"/>
    <property type="project" value="UniProtKB-KW"/>
</dbReference>
<dbReference type="Proteomes" id="UP000014070">
    <property type="component" value="Chromosome"/>
</dbReference>
<feature type="binding site" evidence="15">
    <location>
        <position position="89"/>
    </location>
    <ligand>
        <name>[4Fe-4S] cluster</name>
        <dbReference type="ChEBI" id="CHEBI:49883"/>
        <note>4Fe-4S-S-AdoMet</note>
    </ligand>
</feature>
<feature type="domain" description="Radical SAM core" evidence="17">
    <location>
        <begin position="69"/>
        <end position="349"/>
    </location>
</feature>
<keyword evidence="7" id="KW-0819">tRNA processing</keyword>
<dbReference type="GeneID" id="41324118"/>
<keyword evidence="8 15" id="KW-0479">Metal-binding</keyword>
<dbReference type="InterPro" id="IPR000182">
    <property type="entry name" value="GNAT_dom"/>
</dbReference>
<dbReference type="GO" id="GO:0106261">
    <property type="term" value="F:tRNA uridine(34) acetyltransferase activity"/>
    <property type="evidence" value="ECO:0007669"/>
    <property type="project" value="UniProtKB-EC"/>
</dbReference>
<dbReference type="EC" id="2.3.1.311" evidence="13"/>
<dbReference type="PANTHER" id="PTHR11135:SF7">
    <property type="entry name" value="TRNA URIDINE(34) ACETYLTRANSFERASE"/>
    <property type="match status" value="1"/>
</dbReference>
<dbReference type="InterPro" id="IPR016181">
    <property type="entry name" value="Acyl_CoA_acyltransferase"/>
</dbReference>
<evidence type="ECO:0000256" key="12">
    <source>
        <dbReference type="ARBA" id="ARBA00023315"/>
    </source>
</evidence>
<keyword evidence="3" id="KW-0004">4Fe-4S</keyword>
<keyword evidence="12" id="KW-0012">Acyltransferase</keyword>
<dbReference type="PANTHER" id="PTHR11135">
    <property type="entry name" value="HISTONE ACETYLTRANSFERASE-RELATED"/>
    <property type="match status" value="1"/>
</dbReference>
<comment type="pathway">
    <text evidence="1">tRNA modification.</text>
</comment>
<feature type="binding site" evidence="15">
    <location>
        <position position="92"/>
    </location>
    <ligand>
        <name>[4Fe-4S] cluster</name>
        <dbReference type="ChEBI" id="CHEBI:49883"/>
        <note>4Fe-4S-S-AdoMet</note>
    </ligand>
</feature>
<dbReference type="RefSeq" id="WP_020449574.1">
    <property type="nucleotide sequence ID" value="NC_021353.1"/>
</dbReference>
<dbReference type="SFLD" id="SFLDS00029">
    <property type="entry name" value="Radical_SAM"/>
    <property type="match status" value="1"/>
</dbReference>
<feature type="domain" description="N-acetyltransferase" evidence="16">
    <location>
        <begin position="378"/>
        <end position="511"/>
    </location>
</feature>
<evidence type="ECO:0000256" key="5">
    <source>
        <dbReference type="ARBA" id="ARBA00022679"/>
    </source>
</evidence>
<evidence type="ECO:0000256" key="2">
    <source>
        <dbReference type="ARBA" id="ARBA00005494"/>
    </source>
</evidence>
<evidence type="ECO:0000256" key="13">
    <source>
        <dbReference type="ARBA" id="ARBA00044771"/>
    </source>
</evidence>
<dbReference type="OrthoDB" id="49957at2157"/>
<dbReference type="InterPro" id="IPR039661">
    <property type="entry name" value="ELP3"/>
</dbReference>
<dbReference type="GO" id="GO:0046872">
    <property type="term" value="F:metal ion binding"/>
    <property type="evidence" value="ECO:0007669"/>
    <property type="project" value="UniProtKB-KW"/>
</dbReference>
<evidence type="ECO:0000256" key="1">
    <source>
        <dbReference type="ARBA" id="ARBA00005217"/>
    </source>
</evidence>
<dbReference type="CDD" id="cd01335">
    <property type="entry name" value="Radical_SAM"/>
    <property type="match status" value="1"/>
</dbReference>
<dbReference type="SFLD" id="SFLDG01086">
    <property type="entry name" value="elongater_protein-like"/>
    <property type="match status" value="1"/>
</dbReference>
<dbReference type="InterPro" id="IPR034687">
    <property type="entry name" value="ELP3-like"/>
</dbReference>
<organism evidence="18 19">
    <name type="scientific">Methanomassiliicoccus intestinalis (strain Issoire-Mx1)</name>
    <dbReference type="NCBI Taxonomy" id="1295009"/>
    <lineage>
        <taxon>Archaea</taxon>
        <taxon>Methanobacteriati</taxon>
        <taxon>Thermoplasmatota</taxon>
        <taxon>Thermoplasmata</taxon>
        <taxon>Methanomassiliicoccales</taxon>
        <taxon>Methanomassiliicoccaceae</taxon>
        <taxon>Methanomassiliicoccus</taxon>
    </lineage>
</organism>
<sequence>MAEYCREIVQKILDGEITNKDQLQNYKIKISKKYSLPGVPRNSEILSEVTDEERPLVEAILIRKPVRTLSGVVAVAVMTSPAPCPHGKCIYCPGGVENNSPQSYTGKEPAARRGEFYNFDPFDQVIGRMEQLEVIGHSTEKIDLIIMGGTFTSRPQEYQDWFIKRCFDAMNGFDSDTLIEAQNANETAPHRCIGLTIETRPDAMNYSNIENAMALGMTRVEMGVQILDDEILRAVNRGHGLQEIIDATLAAKRSGLKVCYHVMPGLPGSSPEKDVECFRRIFEDPDFRPDMLKIYPTLVVKGTKLYDMWINGEYAPYSTEEAVKVIAKMKEFVPPWVRIQRIQRDIPVPLIEAGVMKGHLRELVKAEMRENGTSCKCIRCHEVGHMGVTEDQYENLELTTTSYEASGGTEHFIALRIPEIDALAGYVRLRTGDGDIASIRELKVFGKLAPIGSSGKWQHRGAGKELMHTAEEKALLEGCSFTRVTSGVGVRKYYESLGYELREMYMVKLLR</sequence>
<feature type="binding site" evidence="15">
    <location>
        <position position="84"/>
    </location>
    <ligand>
        <name>[4Fe-4S] cluster</name>
        <dbReference type="ChEBI" id="CHEBI:49883"/>
        <note>4Fe-4S-S-AdoMet</note>
    </ligand>
</feature>
<comment type="catalytic activity">
    <reaction evidence="14">
        <text>uridine(34) in tRNA + acetyl-CoA + S-adenosyl-L-methionine + H2O = 5-(carboxymethyl)uridine(34) in tRNA + 5'-deoxyadenosine + L-methionine + CoA + 2 H(+)</text>
        <dbReference type="Rhea" id="RHEA:61020"/>
        <dbReference type="Rhea" id="RHEA-COMP:10407"/>
        <dbReference type="Rhea" id="RHEA-COMP:11727"/>
        <dbReference type="ChEBI" id="CHEBI:15377"/>
        <dbReference type="ChEBI" id="CHEBI:15378"/>
        <dbReference type="ChEBI" id="CHEBI:17319"/>
        <dbReference type="ChEBI" id="CHEBI:57287"/>
        <dbReference type="ChEBI" id="CHEBI:57288"/>
        <dbReference type="ChEBI" id="CHEBI:57844"/>
        <dbReference type="ChEBI" id="CHEBI:59789"/>
        <dbReference type="ChEBI" id="CHEBI:65315"/>
        <dbReference type="ChEBI" id="CHEBI:74882"/>
        <dbReference type="EC" id="2.3.1.311"/>
    </reaction>
    <physiologicalReaction direction="left-to-right" evidence="14">
        <dbReference type="Rhea" id="RHEA:61021"/>
    </physiologicalReaction>
</comment>
<accession>R9T8S7</accession>
<evidence type="ECO:0000313" key="18">
    <source>
        <dbReference type="EMBL" id="AGN27049.1"/>
    </source>
</evidence>
<dbReference type="FunCoup" id="R9T8S7">
    <property type="interactions" value="129"/>
</dbReference>
<dbReference type="InterPro" id="IPR058240">
    <property type="entry name" value="rSAM_sf"/>
</dbReference>
<dbReference type="GO" id="GO:0002926">
    <property type="term" value="P:tRNA wobble base 5-methoxycarbonylmethyl-2-thiouridinylation"/>
    <property type="evidence" value="ECO:0007669"/>
    <property type="project" value="TreeGrafter"/>
</dbReference>
<evidence type="ECO:0000256" key="8">
    <source>
        <dbReference type="ARBA" id="ARBA00022723"/>
    </source>
</evidence>
<reference evidence="18 19" key="1">
    <citation type="journal article" date="2013" name="Genome Announc.">
        <title>Genome sequence of 'Candidatus Methanomassiliicoccus intestinalis' Issoire-Mx1, a third thermoplasmatales-related methanogenic archaeon from human feces.</title>
        <authorList>
            <person name="Borrel G."/>
            <person name="Harris H.M."/>
            <person name="Parisot N."/>
            <person name="Gaci N."/>
            <person name="Tottey W."/>
            <person name="Mihajlovski A."/>
            <person name="Deane J."/>
            <person name="Gribaldo S."/>
            <person name="Bardot O."/>
            <person name="Peyretaillade E."/>
            <person name="Peyret P."/>
            <person name="O'Toole P.W."/>
            <person name="Brugere J.F."/>
        </authorList>
    </citation>
    <scope>NUCLEOTIDE SEQUENCE [LARGE SCALE GENOMIC DNA]</scope>
    <source>
        <strain evidence="18 19">Issoire-Mx1</strain>
    </source>
</reference>
<keyword evidence="6" id="KW-0949">S-adenosyl-L-methionine</keyword>
<dbReference type="Pfam" id="PF00583">
    <property type="entry name" value="Acetyltransf_1"/>
    <property type="match status" value="1"/>
</dbReference>
<dbReference type="InterPro" id="IPR013785">
    <property type="entry name" value="Aldolase_TIM"/>
</dbReference>
<dbReference type="SFLD" id="SFLDF00344">
    <property type="entry name" value="ELP3-like"/>
    <property type="match status" value="1"/>
</dbReference>
<dbReference type="PROSITE" id="PS51918">
    <property type="entry name" value="RADICAL_SAM"/>
    <property type="match status" value="1"/>
</dbReference>
<dbReference type="Pfam" id="PF23613">
    <property type="entry name" value="ELP3_N"/>
    <property type="match status" value="1"/>
</dbReference>
<dbReference type="NCBIfam" id="TIGR01211">
    <property type="entry name" value="ELP3"/>
    <property type="match status" value="1"/>
</dbReference>
<dbReference type="GO" id="GO:0005737">
    <property type="term" value="C:cytoplasm"/>
    <property type="evidence" value="ECO:0007669"/>
    <property type="project" value="TreeGrafter"/>
</dbReference>
<dbReference type="InterPro" id="IPR056591">
    <property type="entry name" value="ELP3-like_N"/>
</dbReference>
<evidence type="ECO:0000256" key="9">
    <source>
        <dbReference type="ARBA" id="ARBA00022884"/>
    </source>
</evidence>
<gene>
    <name evidence="18" type="ORF">MMINT_17600</name>
</gene>
<evidence type="ECO:0000256" key="11">
    <source>
        <dbReference type="ARBA" id="ARBA00023014"/>
    </source>
</evidence>